<keyword evidence="1" id="KW-0812">Transmembrane</keyword>
<dbReference type="EMBL" id="LYUD01000040">
    <property type="protein sequence ID" value="OAZ75228.1"/>
    <property type="molecule type" value="Genomic_DNA"/>
</dbReference>
<accession>A0A1A0DIX2</accession>
<feature type="transmembrane region" description="Helical" evidence="1">
    <location>
        <begin position="243"/>
        <end position="260"/>
    </location>
</feature>
<dbReference type="Proteomes" id="UP000093796">
    <property type="component" value="Unassembled WGS sequence"/>
</dbReference>
<dbReference type="RefSeq" id="WP_064775884.1">
    <property type="nucleotide sequence ID" value="NZ_LYUD01000040.1"/>
</dbReference>
<comment type="caution">
    <text evidence="2">The sequence shown here is derived from an EMBL/GenBank/DDBJ whole genome shotgun (WGS) entry which is preliminary data.</text>
</comment>
<protein>
    <submittedName>
        <fullName evidence="2">Uncharacterized protein</fullName>
    </submittedName>
</protein>
<proteinExistence type="predicted"/>
<dbReference type="PATRIC" id="fig|438.15.peg.473"/>
<dbReference type="AlphaFoldDB" id="A0A1A0DIX2"/>
<feature type="transmembrane region" description="Helical" evidence="1">
    <location>
        <begin position="207"/>
        <end position="231"/>
    </location>
</feature>
<name>A0A1A0DIX2_ACEPA</name>
<evidence type="ECO:0000256" key="1">
    <source>
        <dbReference type="SAM" id="Phobius"/>
    </source>
</evidence>
<keyword evidence="1" id="KW-1133">Transmembrane helix</keyword>
<sequence length="274" mass="31201">MLIYNNKENSYIIYKYKLEKDIKEKEKIERDKKSKEIDAVIKKIRENINHNVSANFLKYPNSWTASYISRIDNLINKVRESNNIDLAESLLTASIYMFGSNPNLLVSKKIIESLESDHRIDESAYLMKSDKIFNYALIACVFSIGILSLLFFAFNKYIPLPLIYTQSFFYIFLGALCSLLGSIVGWSIRKPQAYDFSSGKRRFDIQWALISAMNYPIVPCILGAMTGAALMTGVIPIKTEASIPGYISIISFCIGYSDSYRSSIMKKLSSIDIK</sequence>
<evidence type="ECO:0000313" key="3">
    <source>
        <dbReference type="Proteomes" id="UP000093796"/>
    </source>
</evidence>
<evidence type="ECO:0000313" key="2">
    <source>
        <dbReference type="EMBL" id="OAZ75228.1"/>
    </source>
</evidence>
<keyword evidence="1" id="KW-0472">Membrane</keyword>
<reference evidence="2 3" key="1">
    <citation type="submission" date="2016-05" db="EMBL/GenBank/DDBJ databases">
        <title>Genome sequencing of Acetobacter pasteurianus strain SRCM100623.</title>
        <authorList>
            <person name="Song Y.R."/>
        </authorList>
    </citation>
    <scope>NUCLEOTIDE SEQUENCE [LARGE SCALE GENOMIC DNA]</scope>
    <source>
        <strain evidence="2 3">SRCM100623</strain>
    </source>
</reference>
<organism evidence="2 3">
    <name type="scientific">Acetobacter pasteurianus</name>
    <name type="common">Acetobacter turbidans</name>
    <dbReference type="NCBI Taxonomy" id="438"/>
    <lineage>
        <taxon>Bacteria</taxon>
        <taxon>Pseudomonadati</taxon>
        <taxon>Pseudomonadota</taxon>
        <taxon>Alphaproteobacteria</taxon>
        <taxon>Acetobacterales</taxon>
        <taxon>Acetobacteraceae</taxon>
        <taxon>Acetobacter</taxon>
    </lineage>
</organism>
<feature type="transmembrane region" description="Helical" evidence="1">
    <location>
        <begin position="167"/>
        <end position="186"/>
    </location>
</feature>
<gene>
    <name evidence="2" type="ORF">SRCM100623_00418</name>
</gene>
<feature type="transmembrane region" description="Helical" evidence="1">
    <location>
        <begin position="132"/>
        <end position="155"/>
    </location>
</feature>